<dbReference type="RefSeq" id="WP_218589458.1">
    <property type="nucleotide sequence ID" value="NZ_JADQDE010000059.1"/>
</dbReference>
<accession>A0ABS6U5A6</accession>
<dbReference type="CDD" id="cd07043">
    <property type="entry name" value="STAS_anti-anti-sigma_factors"/>
    <property type="match status" value="1"/>
</dbReference>
<dbReference type="InterPro" id="IPR003658">
    <property type="entry name" value="Anti-sigma_ant"/>
</dbReference>
<dbReference type="PANTHER" id="PTHR33495">
    <property type="entry name" value="ANTI-SIGMA FACTOR ANTAGONIST TM_1081-RELATED-RELATED"/>
    <property type="match status" value="1"/>
</dbReference>
<dbReference type="EMBL" id="JADQDF010000001">
    <property type="protein sequence ID" value="MBW0127395.1"/>
    <property type="molecule type" value="Genomic_DNA"/>
</dbReference>
<proteinExistence type="predicted"/>
<comment type="caution">
    <text evidence="2">The sequence shown here is derived from an EMBL/GenBank/DDBJ whole genome shotgun (WGS) entry which is preliminary data.</text>
</comment>
<dbReference type="Proteomes" id="UP000694300">
    <property type="component" value="Unassembled WGS sequence"/>
</dbReference>
<reference evidence="2 3" key="1">
    <citation type="submission" date="2020-11" db="EMBL/GenBank/DDBJ databases">
        <title>Pseudonocardia abyssalis sp. nov. and Pseudonocardia oceani sp. nov., description and phylogenomic analysis of two novel actinomycetes isolated from the deep Southern Ocean.</title>
        <authorList>
            <person name="Parra J."/>
        </authorList>
    </citation>
    <scope>NUCLEOTIDE SEQUENCE [LARGE SCALE GENOMIC DNA]</scope>
    <source>
        <strain evidence="3">KRD185</strain>
    </source>
</reference>
<gene>
    <name evidence="2" type="ORF">I4I82_06820</name>
</gene>
<evidence type="ECO:0000259" key="1">
    <source>
        <dbReference type="PROSITE" id="PS50801"/>
    </source>
</evidence>
<protein>
    <submittedName>
        <fullName evidence="2">STAS domain-containing protein</fullName>
    </submittedName>
</protein>
<name>A0ABS6U5A6_9PSEU</name>
<dbReference type="PANTHER" id="PTHR33495:SF2">
    <property type="entry name" value="ANTI-SIGMA FACTOR ANTAGONIST TM_1081-RELATED"/>
    <property type="match status" value="1"/>
</dbReference>
<sequence>MDELMTIRSAEVRGYLVLHVRGEVEALTADRLGAAVTAALDGDLPVVLDLTDVRFLDSAGLSTLVRATERGEELGEPLRIAVDSNRPVVRPIEITGLERRLALYDSVDDAITGPS</sequence>
<dbReference type="NCBIfam" id="TIGR00377">
    <property type="entry name" value="ant_ant_sig"/>
    <property type="match status" value="1"/>
</dbReference>
<keyword evidence="3" id="KW-1185">Reference proteome</keyword>
<dbReference type="InterPro" id="IPR002645">
    <property type="entry name" value="STAS_dom"/>
</dbReference>
<dbReference type="PROSITE" id="PS50801">
    <property type="entry name" value="STAS"/>
    <property type="match status" value="1"/>
</dbReference>
<evidence type="ECO:0000313" key="3">
    <source>
        <dbReference type="Proteomes" id="UP000694300"/>
    </source>
</evidence>
<organism evidence="2 3">
    <name type="scientific">Pseudonocardia oceani</name>
    <dbReference type="NCBI Taxonomy" id="2792013"/>
    <lineage>
        <taxon>Bacteria</taxon>
        <taxon>Bacillati</taxon>
        <taxon>Actinomycetota</taxon>
        <taxon>Actinomycetes</taxon>
        <taxon>Pseudonocardiales</taxon>
        <taxon>Pseudonocardiaceae</taxon>
        <taxon>Pseudonocardia</taxon>
    </lineage>
</organism>
<dbReference type="Pfam" id="PF01740">
    <property type="entry name" value="STAS"/>
    <property type="match status" value="1"/>
</dbReference>
<evidence type="ECO:0000313" key="2">
    <source>
        <dbReference type="EMBL" id="MBW0127395.1"/>
    </source>
</evidence>
<feature type="domain" description="STAS" evidence="1">
    <location>
        <begin position="5"/>
        <end position="114"/>
    </location>
</feature>